<keyword evidence="7 8" id="KW-0472">Membrane</keyword>
<dbReference type="AlphaFoldDB" id="A0A1M4ZKM1"/>
<feature type="transmembrane region" description="Helical" evidence="8">
    <location>
        <begin position="213"/>
        <end position="231"/>
    </location>
</feature>
<keyword evidence="10" id="KW-1185">Reference proteome</keyword>
<evidence type="ECO:0000313" key="9">
    <source>
        <dbReference type="EMBL" id="SHF18126.1"/>
    </source>
</evidence>
<reference evidence="10" key="1">
    <citation type="submission" date="2016-11" db="EMBL/GenBank/DDBJ databases">
        <authorList>
            <person name="Varghese N."/>
            <person name="Submissions S."/>
        </authorList>
    </citation>
    <scope>NUCLEOTIDE SEQUENCE [LARGE SCALE GENOMIC DNA]</scope>
    <source>
        <strain evidence="10">DSM 9756</strain>
    </source>
</reference>
<dbReference type="EMBL" id="FQVB01000012">
    <property type="protein sequence ID" value="SHF18126.1"/>
    <property type="molecule type" value="Genomic_DNA"/>
</dbReference>
<dbReference type="GO" id="GO:0005886">
    <property type="term" value="C:plasma membrane"/>
    <property type="evidence" value="ECO:0007669"/>
    <property type="project" value="UniProtKB-SubCell"/>
</dbReference>
<dbReference type="Proteomes" id="UP000184076">
    <property type="component" value="Unassembled WGS sequence"/>
</dbReference>
<dbReference type="PANTHER" id="PTHR30472">
    <property type="entry name" value="FERRIC ENTEROBACTIN TRANSPORT SYSTEM PERMEASE PROTEIN"/>
    <property type="match status" value="1"/>
</dbReference>
<evidence type="ECO:0000256" key="1">
    <source>
        <dbReference type="ARBA" id="ARBA00004651"/>
    </source>
</evidence>
<feature type="transmembrane region" description="Helical" evidence="8">
    <location>
        <begin position="294"/>
        <end position="317"/>
    </location>
</feature>
<evidence type="ECO:0000256" key="5">
    <source>
        <dbReference type="ARBA" id="ARBA00022692"/>
    </source>
</evidence>
<feature type="transmembrane region" description="Helical" evidence="8">
    <location>
        <begin position="164"/>
        <end position="183"/>
    </location>
</feature>
<dbReference type="Pfam" id="PF01032">
    <property type="entry name" value="FecCD"/>
    <property type="match status" value="1"/>
</dbReference>
<gene>
    <name evidence="9" type="ORF">SAMN02745206_01481</name>
</gene>
<evidence type="ECO:0000313" key="10">
    <source>
        <dbReference type="Proteomes" id="UP000184076"/>
    </source>
</evidence>
<feature type="transmembrane region" description="Helical" evidence="8">
    <location>
        <begin position="22"/>
        <end position="43"/>
    </location>
</feature>
<dbReference type="RefSeq" id="WP_084076286.1">
    <property type="nucleotide sequence ID" value="NZ_FQVB01000012.1"/>
</dbReference>
<comment type="similarity">
    <text evidence="2">Belongs to the binding-protein-dependent transport system permease family. FecCD subfamily.</text>
</comment>
<feature type="transmembrane region" description="Helical" evidence="8">
    <location>
        <begin position="134"/>
        <end position="152"/>
    </location>
</feature>
<dbReference type="InterPro" id="IPR037294">
    <property type="entry name" value="ABC_BtuC-like"/>
</dbReference>
<dbReference type="OrthoDB" id="9782305at2"/>
<dbReference type="InterPro" id="IPR000522">
    <property type="entry name" value="ABC_transptr_permease_BtuC"/>
</dbReference>
<sequence>MGTPEVRVNADAVARPVTLGRVAVVAVSLTVVLLAAMLLGLAVGSSGADLQSLLNVLMLRNTGDPTLHTIVWQLRWPRVLLAVEVGGALSLGGLVFQALLRNPLAEPYILGTSGGAAVGAIIGILLGLSQFPGVSLTAFAGSMGALVLVMMLASGKAVLRKDSLLLSGVMVNAFCSALILFFVSTTQDARLHNILFWLMGDLSRADPDQGLRLAAIVLPCAAAVFALARPMNLLLLGRDAAESLGVHVRRVSWGLLVVTSVMVSAAVCGSGLLGFVGLAVPHLLRLILGPDHRVLVPACLLGGGAYLVVCDALARWIPRQGEMPAGVVTAMIGAPLFIALLRRSAR</sequence>
<keyword evidence="4" id="KW-1003">Cell membrane</keyword>
<evidence type="ECO:0000256" key="8">
    <source>
        <dbReference type="SAM" id="Phobius"/>
    </source>
</evidence>
<evidence type="ECO:0000256" key="3">
    <source>
        <dbReference type="ARBA" id="ARBA00022448"/>
    </source>
</evidence>
<dbReference type="SUPFAM" id="SSF81345">
    <property type="entry name" value="ABC transporter involved in vitamin B12 uptake, BtuC"/>
    <property type="match status" value="1"/>
</dbReference>
<dbReference type="PANTHER" id="PTHR30472:SF25">
    <property type="entry name" value="ABC TRANSPORTER PERMEASE PROTEIN MJ0876-RELATED"/>
    <property type="match status" value="1"/>
</dbReference>
<name>A0A1M4ZKM1_9BACT</name>
<accession>A0A1M4ZKM1</accession>
<evidence type="ECO:0000256" key="6">
    <source>
        <dbReference type="ARBA" id="ARBA00022989"/>
    </source>
</evidence>
<dbReference type="FunFam" id="1.10.3470.10:FF:000001">
    <property type="entry name" value="Vitamin B12 ABC transporter permease BtuC"/>
    <property type="match status" value="1"/>
</dbReference>
<keyword evidence="6 8" id="KW-1133">Transmembrane helix</keyword>
<dbReference type="CDD" id="cd06550">
    <property type="entry name" value="TM_ABC_iron-siderophores_like"/>
    <property type="match status" value="1"/>
</dbReference>
<organism evidence="9 10">
    <name type="scientific">Desulfacinum infernum DSM 9756</name>
    <dbReference type="NCBI Taxonomy" id="1121391"/>
    <lineage>
        <taxon>Bacteria</taxon>
        <taxon>Pseudomonadati</taxon>
        <taxon>Thermodesulfobacteriota</taxon>
        <taxon>Syntrophobacteria</taxon>
        <taxon>Syntrophobacterales</taxon>
        <taxon>Syntrophobacteraceae</taxon>
        <taxon>Desulfacinum</taxon>
    </lineage>
</organism>
<keyword evidence="3" id="KW-0813">Transport</keyword>
<feature type="transmembrane region" description="Helical" evidence="8">
    <location>
        <begin position="323"/>
        <end position="341"/>
    </location>
</feature>
<proteinExistence type="inferred from homology"/>
<keyword evidence="5 8" id="KW-0812">Transmembrane</keyword>
<comment type="subcellular location">
    <subcellularLocation>
        <location evidence="1">Cell membrane</location>
        <topology evidence="1">Multi-pass membrane protein</topology>
    </subcellularLocation>
</comment>
<dbReference type="Gene3D" id="1.10.3470.10">
    <property type="entry name" value="ABC transporter involved in vitamin B12 uptake, BtuC"/>
    <property type="match status" value="1"/>
</dbReference>
<feature type="transmembrane region" description="Helical" evidence="8">
    <location>
        <begin position="79"/>
        <end position="100"/>
    </location>
</feature>
<feature type="transmembrane region" description="Helical" evidence="8">
    <location>
        <begin position="107"/>
        <end position="128"/>
    </location>
</feature>
<evidence type="ECO:0000256" key="4">
    <source>
        <dbReference type="ARBA" id="ARBA00022475"/>
    </source>
</evidence>
<feature type="transmembrane region" description="Helical" evidence="8">
    <location>
        <begin position="251"/>
        <end position="282"/>
    </location>
</feature>
<dbReference type="STRING" id="1121391.SAMN02745206_01481"/>
<dbReference type="GO" id="GO:0022857">
    <property type="term" value="F:transmembrane transporter activity"/>
    <property type="evidence" value="ECO:0007669"/>
    <property type="project" value="InterPro"/>
</dbReference>
<evidence type="ECO:0000256" key="7">
    <source>
        <dbReference type="ARBA" id="ARBA00023136"/>
    </source>
</evidence>
<protein>
    <submittedName>
        <fullName evidence="9">Iron complex transport system permease protein</fullName>
    </submittedName>
</protein>
<evidence type="ECO:0000256" key="2">
    <source>
        <dbReference type="ARBA" id="ARBA00007935"/>
    </source>
</evidence>